<reference evidence="3" key="2">
    <citation type="journal article" date="2019" name="IMA Fungus">
        <title>Genome sequencing and comparison of five Tilletia species to identify candidate genes for the detection of regulated species infecting wheat.</title>
        <authorList>
            <person name="Nguyen H.D.T."/>
            <person name="Sultana T."/>
            <person name="Kesanakurti P."/>
            <person name="Hambleton S."/>
        </authorList>
    </citation>
    <scope>NUCLEOTIDE SEQUENCE</scope>
    <source>
        <strain evidence="3">DAOMC 236426</strain>
    </source>
</reference>
<proteinExistence type="predicted"/>
<dbReference type="Proteomes" id="UP000077684">
    <property type="component" value="Unassembled WGS sequence"/>
</dbReference>
<dbReference type="AlphaFoldDB" id="A0A8X7MQB3"/>
<reference evidence="3" key="1">
    <citation type="submission" date="2016-04" db="EMBL/GenBank/DDBJ databases">
        <authorList>
            <person name="Nguyen H.D."/>
            <person name="Samba Siva P."/>
            <person name="Cullis J."/>
            <person name="Levesque C.A."/>
            <person name="Hambleton S."/>
        </authorList>
    </citation>
    <scope>NUCLEOTIDE SEQUENCE</scope>
    <source>
        <strain evidence="3">DAOMC 236426</strain>
    </source>
</reference>
<feature type="compositionally biased region" description="Basic and acidic residues" evidence="2">
    <location>
        <begin position="312"/>
        <end position="322"/>
    </location>
</feature>
<dbReference type="Gene3D" id="2.80.10.50">
    <property type="match status" value="1"/>
</dbReference>
<evidence type="ECO:0000256" key="1">
    <source>
        <dbReference type="SAM" id="Coils"/>
    </source>
</evidence>
<evidence type="ECO:0000313" key="3">
    <source>
        <dbReference type="EMBL" id="KAE8245006.1"/>
    </source>
</evidence>
<evidence type="ECO:0000313" key="4">
    <source>
        <dbReference type="Proteomes" id="UP000077684"/>
    </source>
</evidence>
<protein>
    <submittedName>
        <fullName evidence="3">Uncharacterized protein</fullName>
    </submittedName>
</protein>
<accession>A0A8X7MQB3</accession>
<sequence>MKILNSAKARDIKAEGSIALGKGSLDVSAKGAFAKAKTNLELNTETTIQVSWVGGGVISPPEEPWTVESLARAATRFPDHVAQSPQRIYAILTKYETLRSYQALKPPEVTPIEYENATGYSNELLDTYMGYKSIYGRLTFQIGEVQSGRLKFMKVEGEAERKKAQEEELLDVDHTRTLETLSDAEKKAKIGFFPSTLDGLDDARHAVRFQMNLIVNRIDEIAKNPATVLEQPREKFLPSFAFETLLPKLESAFRTSKRTAPLTGEAIGGQGEDDAPSSTASRLCIVKKQDKAPPAKGTSTSNTSGGAGDNPNSKEEKGKPEEAPVNARNVKVIELRPEETKAIDKYLASRDDGVEESLRLTPPLGNELQSKVPGTLFTALDFVQPAFLLKSVGVTITEGVISGLFCRYTNGLSWKRGLVNLKDHAILKLGTAERITSVIVTVGTEAVPKSPESILSLKLMTNRGKNLLAQDINVRRAGFSRRYIGKRAFANVRSVTWESPLERGYLNGFWGWSSEKGTSPGIFRLGLVWSNTNAVTQTALDEKKRAAHEADTAHDEKIEDAEILARNLALREAKVEELLSLLEQQKATNESEKATMTAEKSAAEATIIQTRSKIEELERSLVSLKNLDDAQAKEKADEAEAQAKKLSHEVARVEGLRSDLERELDEKTTALDQLTSDSEAQRRQLRSEIGRMGATVVEKQKAIDSAESSARAEREKLIGQTISLRLTPFQLRLKSGKVLDYHMFENRAAIHGRHDGWNQTFRVERVDDSGFRIYCVSDQGTNWFLQVTDEVYGRDDCRKVTLQHGSGTKFRFDVQDDGYMHIIDVERTGGTWQLEPFPDHGNGNDGTQVVSCSGAYSDNCKWIFD</sequence>
<dbReference type="EMBL" id="LWDE02000773">
    <property type="protein sequence ID" value="KAE8245006.1"/>
    <property type="molecule type" value="Genomic_DNA"/>
</dbReference>
<dbReference type="SUPFAM" id="SSF50370">
    <property type="entry name" value="Ricin B-like lectins"/>
    <property type="match status" value="1"/>
</dbReference>
<dbReference type="InterPro" id="IPR035992">
    <property type="entry name" value="Ricin_B-like_lectins"/>
</dbReference>
<organism evidence="3 4">
    <name type="scientific">Tilletia controversa</name>
    <name type="common">dwarf bunt fungus</name>
    <dbReference type="NCBI Taxonomy" id="13291"/>
    <lineage>
        <taxon>Eukaryota</taxon>
        <taxon>Fungi</taxon>
        <taxon>Dikarya</taxon>
        <taxon>Basidiomycota</taxon>
        <taxon>Ustilaginomycotina</taxon>
        <taxon>Exobasidiomycetes</taxon>
        <taxon>Tilletiales</taxon>
        <taxon>Tilletiaceae</taxon>
        <taxon>Tilletia</taxon>
    </lineage>
</organism>
<comment type="caution">
    <text evidence="3">The sequence shown here is derived from an EMBL/GenBank/DDBJ whole genome shotgun (WGS) entry which is preliminary data.</text>
</comment>
<keyword evidence="4" id="KW-1185">Reference proteome</keyword>
<name>A0A8X7MQB3_9BASI</name>
<feature type="coiled-coil region" evidence="1">
    <location>
        <begin position="565"/>
        <end position="684"/>
    </location>
</feature>
<feature type="region of interest" description="Disordered" evidence="2">
    <location>
        <begin position="287"/>
        <end position="328"/>
    </location>
</feature>
<gene>
    <name evidence="3" type="ORF">A4X06_0g5863</name>
</gene>
<keyword evidence="1" id="KW-0175">Coiled coil</keyword>
<evidence type="ECO:0000256" key="2">
    <source>
        <dbReference type="SAM" id="MobiDB-lite"/>
    </source>
</evidence>